<dbReference type="EMBL" id="JAEPRA010000002">
    <property type="protein sequence ID" value="KAG2187992.1"/>
    <property type="molecule type" value="Genomic_DNA"/>
</dbReference>
<proteinExistence type="predicted"/>
<feature type="region of interest" description="Disordered" evidence="1">
    <location>
        <begin position="433"/>
        <end position="466"/>
    </location>
</feature>
<organism evidence="2 3">
    <name type="scientific">Umbelopsis vinacea</name>
    <dbReference type="NCBI Taxonomy" id="44442"/>
    <lineage>
        <taxon>Eukaryota</taxon>
        <taxon>Fungi</taxon>
        <taxon>Fungi incertae sedis</taxon>
        <taxon>Mucoromycota</taxon>
        <taxon>Mucoromycotina</taxon>
        <taxon>Umbelopsidomycetes</taxon>
        <taxon>Umbelopsidales</taxon>
        <taxon>Umbelopsidaceae</taxon>
        <taxon>Umbelopsis</taxon>
    </lineage>
</organism>
<feature type="compositionally biased region" description="Polar residues" evidence="1">
    <location>
        <begin position="443"/>
        <end position="454"/>
    </location>
</feature>
<keyword evidence="3" id="KW-1185">Reference proteome</keyword>
<evidence type="ECO:0000256" key="1">
    <source>
        <dbReference type="SAM" id="MobiDB-lite"/>
    </source>
</evidence>
<sequence>MSIVLTKTCQHAIVIVIKSECEIDLKLPSSVNDLLPPNTLIKSQLIKNSSKSDWSTTLTYCLSAKLLNYLVKQDATLRLKICPTDQPCSIFDMSLRDAKYLQDTENASVVQQYLEHGAPYIPVSKKCNLELQCGLFVVDMPEKLESNLQNKHTIYPQIFSSGANDASILDTTESTETVYSTDHSEDSLLSHMSGDFSTISKSSAASSIQPTYQQIGNGRDLHTLYFNLVSTNFTIPSSNAGRHAANGKDKTNFQYRLFGENCRINIHEGATVGNAQMHYQVRGDRHDILDWLNSQEKMRISICMEDSYGNDVEMAHSMIAFANIFVPLVNDGNQSFYNRAPNRNVPVYDNQNRLVLQSKTSISSLNVQAGLFPNWVYNEEAEGIKPIFHCTKSNLHHQETGKNTRLYGQDMVLTHLSSSPPRSSLRVLHKPTFHDLSNHENRTPLQDAQSSKSMTPRCRRSYTCSR</sequence>
<feature type="compositionally biased region" description="Basic and acidic residues" evidence="1">
    <location>
        <begin position="433"/>
        <end position="442"/>
    </location>
</feature>
<dbReference type="Proteomes" id="UP000612746">
    <property type="component" value="Unassembled WGS sequence"/>
</dbReference>
<comment type="caution">
    <text evidence="2">The sequence shown here is derived from an EMBL/GenBank/DDBJ whole genome shotgun (WGS) entry which is preliminary data.</text>
</comment>
<evidence type="ECO:0000313" key="3">
    <source>
        <dbReference type="Proteomes" id="UP000612746"/>
    </source>
</evidence>
<dbReference type="OrthoDB" id="2221257at2759"/>
<name>A0A8H7Q8J4_9FUNG</name>
<protein>
    <submittedName>
        <fullName evidence="2">Uncharacterized protein</fullName>
    </submittedName>
</protein>
<evidence type="ECO:0000313" key="2">
    <source>
        <dbReference type="EMBL" id="KAG2187992.1"/>
    </source>
</evidence>
<dbReference type="AlphaFoldDB" id="A0A8H7Q8J4"/>
<reference evidence="2" key="1">
    <citation type="submission" date="2020-12" db="EMBL/GenBank/DDBJ databases">
        <title>Metabolic potential, ecology and presence of endohyphal bacteria is reflected in genomic diversity of Mucoromycotina.</title>
        <authorList>
            <person name="Muszewska A."/>
            <person name="Okrasinska A."/>
            <person name="Steczkiewicz K."/>
            <person name="Drgas O."/>
            <person name="Orlowska M."/>
            <person name="Perlinska-Lenart U."/>
            <person name="Aleksandrzak-Piekarczyk T."/>
            <person name="Szatraj K."/>
            <person name="Zielenkiewicz U."/>
            <person name="Pilsyk S."/>
            <person name="Malc E."/>
            <person name="Mieczkowski P."/>
            <person name="Kruszewska J.S."/>
            <person name="Biernat P."/>
            <person name="Pawlowska J."/>
        </authorList>
    </citation>
    <scope>NUCLEOTIDE SEQUENCE</scope>
    <source>
        <strain evidence="2">WA0000051536</strain>
    </source>
</reference>
<accession>A0A8H7Q8J4</accession>
<gene>
    <name evidence="2" type="ORF">INT44_000742</name>
</gene>